<protein>
    <recommendedName>
        <fullName evidence="2">DUF4190 domain-containing protein</fullName>
    </recommendedName>
</protein>
<evidence type="ECO:0000259" key="2">
    <source>
        <dbReference type="Pfam" id="PF13828"/>
    </source>
</evidence>
<keyword evidence="1" id="KW-0812">Transmembrane</keyword>
<keyword evidence="1" id="KW-0472">Membrane</keyword>
<gene>
    <name evidence="3" type="ORF">J34TS1_59920</name>
</gene>
<dbReference type="AlphaFoldDB" id="A0A919YHC9"/>
<dbReference type="EMBL" id="BORT01000047">
    <property type="protein sequence ID" value="GIO51227.1"/>
    <property type="molecule type" value="Genomic_DNA"/>
</dbReference>
<dbReference type="InterPro" id="IPR025241">
    <property type="entry name" value="DUF4190"/>
</dbReference>
<evidence type="ECO:0000313" key="4">
    <source>
        <dbReference type="Proteomes" id="UP000682811"/>
    </source>
</evidence>
<dbReference type="Proteomes" id="UP000682811">
    <property type="component" value="Unassembled WGS sequence"/>
</dbReference>
<proteinExistence type="predicted"/>
<evidence type="ECO:0000256" key="1">
    <source>
        <dbReference type="SAM" id="Phobius"/>
    </source>
</evidence>
<name>A0A919YHC9_9BACL</name>
<keyword evidence="4" id="KW-1185">Reference proteome</keyword>
<comment type="caution">
    <text evidence="3">The sequence shown here is derived from an EMBL/GenBank/DDBJ whole genome shotgun (WGS) entry which is preliminary data.</text>
</comment>
<feature type="transmembrane region" description="Helical" evidence="1">
    <location>
        <begin position="25"/>
        <end position="57"/>
    </location>
</feature>
<feature type="transmembrane region" description="Helical" evidence="1">
    <location>
        <begin position="69"/>
        <end position="98"/>
    </location>
</feature>
<evidence type="ECO:0000313" key="3">
    <source>
        <dbReference type="EMBL" id="GIO51227.1"/>
    </source>
</evidence>
<dbReference type="Pfam" id="PF13828">
    <property type="entry name" value="DUF4190"/>
    <property type="match status" value="1"/>
</dbReference>
<keyword evidence="1" id="KW-1133">Transmembrane helix</keyword>
<dbReference type="RefSeq" id="WP_237100317.1">
    <property type="nucleotide sequence ID" value="NZ_AP025343.1"/>
</dbReference>
<organism evidence="3 4">
    <name type="scientific">Paenibacillus azoreducens</name>
    <dbReference type="NCBI Taxonomy" id="116718"/>
    <lineage>
        <taxon>Bacteria</taxon>
        <taxon>Bacillati</taxon>
        <taxon>Bacillota</taxon>
        <taxon>Bacilli</taxon>
        <taxon>Bacillales</taxon>
        <taxon>Paenibacillaceae</taxon>
        <taxon>Paenibacillus</taxon>
    </lineage>
</organism>
<reference evidence="3 4" key="1">
    <citation type="submission" date="2021-03" db="EMBL/GenBank/DDBJ databases">
        <title>Antimicrobial resistance genes in bacteria isolated from Japanese honey, and their potential for conferring macrolide and lincosamide resistance in the American foulbrood pathogen Paenibacillus larvae.</title>
        <authorList>
            <person name="Okamoto M."/>
            <person name="Kumagai M."/>
            <person name="Kanamori H."/>
            <person name="Takamatsu D."/>
        </authorList>
    </citation>
    <scope>NUCLEOTIDE SEQUENCE [LARGE SCALE GENOMIC DNA]</scope>
    <source>
        <strain evidence="3 4">J34TS1</strain>
    </source>
</reference>
<accession>A0A919YHC9</accession>
<sequence>MDPNGQYNQFQQVPSMQPPKTNGKAIAALVLGILSIVSPWFGVILGIIAIVFASLALRDIKSKHEGGRGLAIGGLVCGIVSIVLYGIMILIVAVNFVVPQ</sequence>
<feature type="domain" description="DUF4190" evidence="2">
    <location>
        <begin position="24"/>
        <end position="87"/>
    </location>
</feature>